<dbReference type="EMBL" id="JBEPTQ010000001">
    <property type="protein sequence ID" value="MET4715938.1"/>
    <property type="molecule type" value="Genomic_DNA"/>
</dbReference>
<dbReference type="RefSeq" id="WP_354269802.1">
    <property type="nucleotide sequence ID" value="NZ_JBEPTQ010000001.1"/>
</dbReference>
<sequence>MTKAMLIIQDKGGVGKTLAARGLADVVPAAPLIEVDSSQRMLELGKRVKFFQTRADREAIERTGGAAARAEFDPVIDAIASATLPTIVDVGANTGASLLTVIADLREDFSGAGIEFGVLVVTTAEPGALACVPKLLAIAEPFATTRFVIENRVAGEVDPKVLSKIAAGATVTCLMNQVLDDQAAAILQAGGLASIPKIDAKALHAKFGIAHGSRIRRDLTRARLDVMQSVRLAAEWLVA</sequence>
<proteinExistence type="predicted"/>
<comment type="caution">
    <text evidence="1">The sequence shown here is derived from an EMBL/GenBank/DDBJ whole genome shotgun (WGS) entry which is preliminary data.</text>
</comment>
<organism evidence="1 2">
    <name type="scientific">Bradyrhizobium japonicum</name>
    <dbReference type="NCBI Taxonomy" id="375"/>
    <lineage>
        <taxon>Bacteria</taxon>
        <taxon>Pseudomonadati</taxon>
        <taxon>Pseudomonadota</taxon>
        <taxon>Alphaproteobacteria</taxon>
        <taxon>Hyphomicrobiales</taxon>
        <taxon>Nitrobacteraceae</taxon>
        <taxon>Bradyrhizobium</taxon>
    </lineage>
</organism>
<evidence type="ECO:0000313" key="1">
    <source>
        <dbReference type="EMBL" id="MET4715938.1"/>
    </source>
</evidence>
<dbReference type="Proteomes" id="UP001549291">
    <property type="component" value="Unassembled WGS sequence"/>
</dbReference>
<keyword evidence="2" id="KW-1185">Reference proteome</keyword>
<reference evidence="1 2" key="1">
    <citation type="submission" date="2024-06" db="EMBL/GenBank/DDBJ databases">
        <title>Genomic Encyclopedia of Type Strains, Phase V (KMG-V): Genome sequencing to study the core and pangenomes of soil and plant-associated prokaryotes.</title>
        <authorList>
            <person name="Whitman W."/>
        </authorList>
    </citation>
    <scope>NUCLEOTIDE SEQUENCE [LARGE SCALE GENOMIC DNA]</scope>
    <source>
        <strain evidence="1 2">USDA 160</strain>
    </source>
</reference>
<evidence type="ECO:0000313" key="2">
    <source>
        <dbReference type="Proteomes" id="UP001549291"/>
    </source>
</evidence>
<name>A0ABV2RG77_BRAJP</name>
<gene>
    <name evidence="1" type="ORF">ABIF63_000041</name>
</gene>
<accession>A0ABV2RG77</accession>
<protein>
    <recommendedName>
        <fullName evidence="3">CobQ/CobB/MinD/ParA nucleotide binding domain-containing protein</fullName>
    </recommendedName>
</protein>
<evidence type="ECO:0008006" key="3">
    <source>
        <dbReference type="Google" id="ProtNLM"/>
    </source>
</evidence>